<gene>
    <name evidence="2" type="ORF">PSAKL28_28940</name>
</gene>
<dbReference type="HOGENOM" id="CLU_1667871_0_0_6"/>
<evidence type="ECO:0000313" key="3">
    <source>
        <dbReference type="Proteomes" id="UP000028931"/>
    </source>
</evidence>
<dbReference type="KEGG" id="palk:PSAKL28_28940"/>
<dbReference type="Proteomes" id="UP000028931">
    <property type="component" value="Chromosome"/>
</dbReference>
<accession>A0A077FBM6</accession>
<keyword evidence="1" id="KW-1133">Transmembrane helix</keyword>
<name>A0A077FBM6_9PSED</name>
<evidence type="ECO:0008006" key="4">
    <source>
        <dbReference type="Google" id="ProtNLM"/>
    </source>
</evidence>
<evidence type="ECO:0000313" key="2">
    <source>
        <dbReference type="EMBL" id="AIL62085.1"/>
    </source>
</evidence>
<dbReference type="OrthoDB" id="7066230at2"/>
<feature type="transmembrane region" description="Helical" evidence="1">
    <location>
        <begin position="59"/>
        <end position="83"/>
    </location>
</feature>
<feature type="transmembrane region" description="Helical" evidence="1">
    <location>
        <begin position="118"/>
        <end position="141"/>
    </location>
</feature>
<organism evidence="2 3">
    <name type="scientific">Pseudomonas alkylphenolica</name>
    <dbReference type="NCBI Taxonomy" id="237609"/>
    <lineage>
        <taxon>Bacteria</taxon>
        <taxon>Pseudomonadati</taxon>
        <taxon>Pseudomonadota</taxon>
        <taxon>Gammaproteobacteria</taxon>
        <taxon>Pseudomonadales</taxon>
        <taxon>Pseudomonadaceae</taxon>
        <taxon>Pseudomonas</taxon>
    </lineage>
</organism>
<evidence type="ECO:0000256" key="1">
    <source>
        <dbReference type="SAM" id="Phobius"/>
    </source>
</evidence>
<proteinExistence type="predicted"/>
<dbReference type="RefSeq" id="WP_038611690.1">
    <property type="nucleotide sequence ID" value="NZ_CP009048.1"/>
</dbReference>
<sequence>MADEPATTEPKDAISDVSLKEAFDIYQKQSDNLHKLWTYFQAVSLAVLGYTVGAEKAHWFTSTYVLIFLSYLFFAVANQWIIVLSQKELKQFSDAVKLATKSSGPVGKKLVVRTVSPCCIRVFHSISIAVVLAAIAATWYVKCSASLECPKPPDTEQH</sequence>
<feature type="transmembrane region" description="Helical" evidence="1">
    <location>
        <begin position="36"/>
        <end position="53"/>
    </location>
</feature>
<dbReference type="EMBL" id="CP009048">
    <property type="protein sequence ID" value="AIL62085.1"/>
    <property type="molecule type" value="Genomic_DNA"/>
</dbReference>
<dbReference type="AlphaFoldDB" id="A0A077FBM6"/>
<keyword evidence="1" id="KW-0472">Membrane</keyword>
<reference evidence="2 3" key="1">
    <citation type="submission" date="2014-07" db="EMBL/GenBank/DDBJ databases">
        <authorList>
            <person name="Lee K."/>
            <person name="Lim J.Y."/>
            <person name="Hwang I."/>
        </authorList>
    </citation>
    <scope>NUCLEOTIDE SEQUENCE [LARGE SCALE GENOMIC DNA]</scope>
    <source>
        <strain evidence="2 3">KL28</strain>
    </source>
</reference>
<protein>
    <recommendedName>
        <fullName evidence="4">Transmembrane protein</fullName>
    </recommendedName>
</protein>
<keyword evidence="1" id="KW-0812">Transmembrane</keyword>